<dbReference type="Gene3D" id="2.30.42.10">
    <property type="match status" value="1"/>
</dbReference>
<dbReference type="GO" id="GO:0030288">
    <property type="term" value="C:outer membrane-bounded periplasmic space"/>
    <property type="evidence" value="ECO:0007669"/>
    <property type="project" value="TreeGrafter"/>
</dbReference>
<evidence type="ECO:0000313" key="2">
    <source>
        <dbReference type="EMBL" id="HCT59174.1"/>
    </source>
</evidence>
<name>A0A3D4VED2_9BACT</name>
<dbReference type="AlphaFoldDB" id="A0A3D4VED2"/>
<reference evidence="2 3" key="1">
    <citation type="journal article" date="2018" name="Nat. Biotechnol.">
        <title>A standardized bacterial taxonomy based on genome phylogeny substantially revises the tree of life.</title>
        <authorList>
            <person name="Parks D.H."/>
            <person name="Chuvochina M."/>
            <person name="Waite D.W."/>
            <person name="Rinke C."/>
            <person name="Skarshewski A."/>
            <person name="Chaumeil P.A."/>
            <person name="Hugenholtz P."/>
        </authorList>
    </citation>
    <scope>NUCLEOTIDE SEQUENCE [LARGE SCALE GENOMIC DNA]</scope>
    <source>
        <strain evidence="2">UBA8844</strain>
    </source>
</reference>
<organism evidence="2 3">
    <name type="scientific">Gemmatimonas aurantiaca</name>
    <dbReference type="NCBI Taxonomy" id="173480"/>
    <lineage>
        <taxon>Bacteria</taxon>
        <taxon>Pseudomonadati</taxon>
        <taxon>Gemmatimonadota</taxon>
        <taxon>Gemmatimonadia</taxon>
        <taxon>Gemmatimonadales</taxon>
        <taxon>Gemmatimonadaceae</taxon>
        <taxon>Gemmatimonas</taxon>
    </lineage>
</organism>
<evidence type="ECO:0000259" key="1">
    <source>
        <dbReference type="Pfam" id="PF03572"/>
    </source>
</evidence>
<gene>
    <name evidence="2" type="ORF">DGD08_18390</name>
</gene>
<evidence type="ECO:0000313" key="3">
    <source>
        <dbReference type="Proteomes" id="UP000264071"/>
    </source>
</evidence>
<dbReference type="PANTHER" id="PTHR32060:SF30">
    <property type="entry name" value="CARBOXY-TERMINAL PROCESSING PROTEASE CTPA"/>
    <property type="match status" value="1"/>
</dbReference>
<dbReference type="Gene3D" id="3.90.226.10">
    <property type="entry name" value="2-enoyl-CoA Hydratase, Chain A, domain 1"/>
    <property type="match status" value="1"/>
</dbReference>
<dbReference type="InterPro" id="IPR005151">
    <property type="entry name" value="Tail-specific_protease"/>
</dbReference>
<dbReference type="PANTHER" id="PTHR32060">
    <property type="entry name" value="TAIL-SPECIFIC PROTEASE"/>
    <property type="match status" value="1"/>
</dbReference>
<dbReference type="SUPFAM" id="SSF50156">
    <property type="entry name" value="PDZ domain-like"/>
    <property type="match status" value="1"/>
</dbReference>
<dbReference type="InterPro" id="IPR036034">
    <property type="entry name" value="PDZ_sf"/>
</dbReference>
<dbReference type="Pfam" id="PF03572">
    <property type="entry name" value="Peptidase_S41"/>
    <property type="match status" value="1"/>
</dbReference>
<dbReference type="CDD" id="cd07562">
    <property type="entry name" value="Peptidase_S41_TRI"/>
    <property type="match status" value="1"/>
</dbReference>
<dbReference type="OMA" id="DSHRNEF"/>
<dbReference type="SUPFAM" id="SSF52096">
    <property type="entry name" value="ClpP/crotonase"/>
    <property type="match status" value="1"/>
</dbReference>
<feature type="domain" description="Tail specific protease" evidence="1">
    <location>
        <begin position="504"/>
        <end position="587"/>
    </location>
</feature>
<proteinExistence type="predicted"/>
<dbReference type="Proteomes" id="UP000264071">
    <property type="component" value="Unassembled WGS sequence"/>
</dbReference>
<accession>A0A3D4VED2</accession>
<protein>
    <recommendedName>
        <fullName evidence="1">Tail specific protease domain-containing protein</fullName>
    </recommendedName>
</protein>
<sequence>MVPQSYLTNEASRSRETPGKCSLLAVPSNAGVPSASNLPAIPMRLPALTGRACSALAALGLFPTVILSQAPTVDAAPLRPDQYESAVLLGRVWGFVKYHHARFVVAGANADSALIESFSLVLEAKTPTAARDSIVAWLDRIGPPPPCADRCASGTGDVALSADIAWIRDTATVGARIAERLGRIHAERPQVARQRYAGPATQAQNPGFTNEPPYEARFLAHSMIRLVGVFRLWNILEYWFPYRDLMEPDRVRILRDAVPAAWTATRTDDYQRVLIRLMARAQDTHANLWSSLSSRPPVGRYVLPVGMRMIEGKPVVFRFTNDSLGPRSGLQVGDAILAVDGAPVDSLFRVWAPLYAASNQPTRERDMTRGLGRGDDTIATLLVDRGGKSLMLRVPRVSPALTNPMAASTHDLPGETFRMLTPEVAYVKLGPLMPDSVAGYVQRAMSAKVFVVDNRNYPSHFPLAALGGHLVPARAEFARITAADWSNPGTFRWSGMVSSLQPRVPLFTGKVVILVDEATQSSAEFHTMAFRTAPGALVVGSTTAGADGNVSRIPLPGGMHALISGIGVFYPDRRPTQQIGIVPDLVVRPTLAGFRAGRDEVLEAGVSRALGRPFKLQP</sequence>
<dbReference type="GO" id="GO:0006508">
    <property type="term" value="P:proteolysis"/>
    <property type="evidence" value="ECO:0007669"/>
    <property type="project" value="InterPro"/>
</dbReference>
<dbReference type="GO" id="GO:0004175">
    <property type="term" value="F:endopeptidase activity"/>
    <property type="evidence" value="ECO:0007669"/>
    <property type="project" value="TreeGrafter"/>
</dbReference>
<comment type="caution">
    <text evidence="2">The sequence shown here is derived from an EMBL/GenBank/DDBJ whole genome shotgun (WGS) entry which is preliminary data.</text>
</comment>
<dbReference type="InterPro" id="IPR029045">
    <property type="entry name" value="ClpP/crotonase-like_dom_sf"/>
</dbReference>
<dbReference type="GO" id="GO:0008236">
    <property type="term" value="F:serine-type peptidase activity"/>
    <property type="evidence" value="ECO:0007669"/>
    <property type="project" value="InterPro"/>
</dbReference>
<dbReference type="GO" id="GO:0007165">
    <property type="term" value="P:signal transduction"/>
    <property type="evidence" value="ECO:0007669"/>
    <property type="project" value="TreeGrafter"/>
</dbReference>
<dbReference type="EMBL" id="DPIY01000012">
    <property type="protein sequence ID" value="HCT59174.1"/>
    <property type="molecule type" value="Genomic_DNA"/>
</dbReference>